<accession>A0AA42KYL5</accession>
<protein>
    <submittedName>
        <fullName evidence="1">Uncharacterized protein</fullName>
    </submittedName>
</protein>
<evidence type="ECO:0000313" key="2">
    <source>
        <dbReference type="Proteomes" id="UP001158297"/>
    </source>
</evidence>
<gene>
    <name evidence="1" type="ORF">N7330_04685</name>
</gene>
<comment type="caution">
    <text evidence="1">The sequence shown here is derived from an EMBL/GenBank/DDBJ whole genome shotgun (WGS) entry which is preliminary data.</text>
</comment>
<reference evidence="1" key="1">
    <citation type="submission" date="2022-09" db="EMBL/GenBank/DDBJ databases">
        <title>Intensive care unit water sources are persistently colonized with multi-drug resistant bacteria and are the site of extensive horizontal gene transfer of antibiotic resistance genes.</title>
        <authorList>
            <person name="Diorio-Toth L."/>
        </authorList>
    </citation>
    <scope>NUCLEOTIDE SEQUENCE</scope>
    <source>
        <strain evidence="1">GD04130</strain>
    </source>
</reference>
<organism evidence="1 2">
    <name type="scientific">Comamonas aquatica</name>
    <dbReference type="NCBI Taxonomy" id="225991"/>
    <lineage>
        <taxon>Bacteria</taxon>
        <taxon>Pseudomonadati</taxon>
        <taxon>Pseudomonadota</taxon>
        <taxon>Betaproteobacteria</taxon>
        <taxon>Burkholderiales</taxon>
        <taxon>Comamonadaceae</taxon>
        <taxon>Comamonas</taxon>
    </lineage>
</organism>
<dbReference type="RefSeq" id="WP_279859789.1">
    <property type="nucleotide sequence ID" value="NZ_JAODZU010000003.1"/>
</dbReference>
<dbReference type="Proteomes" id="UP001158297">
    <property type="component" value="Unassembled WGS sequence"/>
</dbReference>
<name>A0AA42KYL5_9BURK</name>
<dbReference type="EMBL" id="JAODZU010000003">
    <property type="protein sequence ID" value="MDH0362357.1"/>
    <property type="molecule type" value="Genomic_DNA"/>
</dbReference>
<proteinExistence type="predicted"/>
<sequence>MPDFDGGLNMRADNFDSLIPRLRPSEAIHPLSSKPFTKPKRQLHHAELSVQSSYHEFAWECLRRNRFYQALVDQRGNAIPDAEWGYRWQITAPRVHGLVRLKPYWEAYTEGDPPAWVGLDSFAEHLPVSVDMAPKSVSLNLQPGQVAVVIDLAGLIDGQSPWDIQLWALRERLQEISQQQLQLDPVSGKPPHRKVLLRRLKMFDLLSDGMPLDKAALELKYRQRKPVAKVKGPTSAFDPVHLKLGKPEPVTTAFEDASEAYHLVYRHGYVGLLRGEKNYTLQGSRLVPNSIALADESDERASDW</sequence>
<dbReference type="AlphaFoldDB" id="A0AA42KYL5"/>
<evidence type="ECO:0000313" key="1">
    <source>
        <dbReference type="EMBL" id="MDH0362357.1"/>
    </source>
</evidence>